<keyword evidence="2" id="KW-1185">Reference proteome</keyword>
<reference evidence="2" key="1">
    <citation type="submission" date="2016-10" db="EMBL/GenBank/DDBJ databases">
        <authorList>
            <person name="Varghese N."/>
            <person name="Submissions S."/>
        </authorList>
    </citation>
    <scope>NUCLEOTIDE SEQUENCE [LARGE SCALE GENOMIC DNA]</scope>
    <source>
        <strain evidence="2">CGMCC 1.6474</strain>
    </source>
</reference>
<organism evidence="1 2">
    <name type="scientific">Methylorubrum salsuginis</name>
    <dbReference type="NCBI Taxonomy" id="414703"/>
    <lineage>
        <taxon>Bacteria</taxon>
        <taxon>Pseudomonadati</taxon>
        <taxon>Pseudomonadota</taxon>
        <taxon>Alphaproteobacteria</taxon>
        <taxon>Hyphomicrobiales</taxon>
        <taxon>Methylobacteriaceae</taxon>
        <taxon>Methylorubrum</taxon>
    </lineage>
</organism>
<dbReference type="SUPFAM" id="SSF53067">
    <property type="entry name" value="Actin-like ATPase domain"/>
    <property type="match status" value="1"/>
</dbReference>
<sequence>MSAMDAHPARTLPARKAVLRESLDATAYLLGLSEVRADRAPGPLTIRLGGPAEPGLILIDRRGATPLIRRLDAEADDLPAQLTAIRAGQAGIRAKILVDPARCFMRTLTLPSAALPRMRAVLAQELEAATPFRTAGVHSDWFVEGEDPAARSLKVRHVVLKRAALDPLLAALREAGIAAGPVTVGPDEERTMPVDLLTGGHRSLQGLAGGARKGDLALLAGAALLMLAAFWGFRAHQDATLAALDDAFAQARRAAGPAHPPPVQAGTAAILSGRLPPVARSWDALAAALPDSVSATHLRLDAQGARITLIAADEPAALAALSRVPGFGAPSLSGYSVASDGTRTIVVQLPRPMGGGQP</sequence>
<dbReference type="STRING" id="414703.SAMN04488125_106194"/>
<dbReference type="AlphaFoldDB" id="A0A1I4DWP1"/>
<dbReference type="Gene3D" id="3.30.420.380">
    <property type="match status" value="1"/>
</dbReference>
<dbReference type="EMBL" id="FOSV01000006">
    <property type="protein sequence ID" value="SFK96506.1"/>
    <property type="molecule type" value="Genomic_DNA"/>
</dbReference>
<proteinExistence type="predicted"/>
<gene>
    <name evidence="1" type="ORF">SAMN04488125_106194</name>
</gene>
<protein>
    <submittedName>
        <fullName evidence="1">General secretion pathway protein L</fullName>
    </submittedName>
</protein>
<evidence type="ECO:0000313" key="2">
    <source>
        <dbReference type="Proteomes" id="UP000198804"/>
    </source>
</evidence>
<evidence type="ECO:0000313" key="1">
    <source>
        <dbReference type="EMBL" id="SFK96506.1"/>
    </source>
</evidence>
<accession>A0A1I4DWP1</accession>
<dbReference type="Proteomes" id="UP000198804">
    <property type="component" value="Unassembled WGS sequence"/>
</dbReference>
<dbReference type="RefSeq" id="WP_165616432.1">
    <property type="nucleotide sequence ID" value="NZ_FOSV01000006.1"/>
</dbReference>
<name>A0A1I4DWP1_9HYPH</name>
<dbReference type="InterPro" id="IPR043129">
    <property type="entry name" value="ATPase_NBD"/>
</dbReference>